<sequence length="62" mass="6725">MQPTKTVPTKALAWDDFRLIKAIADRRALPAAATALGLNHSTVFRRLGQIADSDSIRPGIPI</sequence>
<comment type="caution">
    <text evidence="1">The sequence shown here is derived from an EMBL/GenBank/DDBJ whole genome shotgun (WGS) entry which is preliminary data.</text>
</comment>
<accession>A0A0N0MD60</accession>
<evidence type="ECO:0008006" key="3">
    <source>
        <dbReference type="Google" id="ProtNLM"/>
    </source>
</evidence>
<evidence type="ECO:0000313" key="2">
    <source>
        <dbReference type="Proteomes" id="UP000037822"/>
    </source>
</evidence>
<gene>
    <name evidence="1" type="ORF">AE618_03895</name>
</gene>
<keyword evidence="2" id="KW-1185">Reference proteome</keyword>
<reference evidence="1 2" key="1">
    <citation type="submission" date="2015-07" db="EMBL/GenBank/DDBJ databases">
        <title>Whole genome sequencing of Bosea vaviloviae isolated from cave pool.</title>
        <authorList>
            <person name="Tan N.E.H."/>
            <person name="Lee Y.P."/>
            <person name="Gan H.M."/>
            <person name="Barton H."/>
            <person name="Savka M.A."/>
        </authorList>
    </citation>
    <scope>NUCLEOTIDE SEQUENCE [LARGE SCALE GENOMIC DNA]</scope>
    <source>
        <strain evidence="1 2">SD260</strain>
    </source>
</reference>
<evidence type="ECO:0000313" key="1">
    <source>
        <dbReference type="EMBL" id="KPH82095.1"/>
    </source>
</evidence>
<organism evidence="1 2">
    <name type="scientific">Bosea vaviloviae</name>
    <dbReference type="NCBI Taxonomy" id="1526658"/>
    <lineage>
        <taxon>Bacteria</taxon>
        <taxon>Pseudomonadati</taxon>
        <taxon>Pseudomonadota</taxon>
        <taxon>Alphaproteobacteria</taxon>
        <taxon>Hyphomicrobiales</taxon>
        <taxon>Boseaceae</taxon>
        <taxon>Bosea</taxon>
    </lineage>
</organism>
<name>A0A0N0MD60_9HYPH</name>
<dbReference type="Proteomes" id="UP000037822">
    <property type="component" value="Unassembled WGS sequence"/>
</dbReference>
<dbReference type="EMBL" id="LGSZ01000022">
    <property type="protein sequence ID" value="KPH82095.1"/>
    <property type="molecule type" value="Genomic_DNA"/>
</dbReference>
<protein>
    <recommendedName>
        <fullName evidence="3">HTH lysR-type domain-containing protein</fullName>
    </recommendedName>
</protein>
<dbReference type="AlphaFoldDB" id="A0A0N0MD60"/>
<proteinExistence type="predicted"/>
<dbReference type="PATRIC" id="fig|1526658.3.peg.3113"/>